<dbReference type="InterPro" id="IPR012338">
    <property type="entry name" value="Beta-lactam/transpept-like"/>
</dbReference>
<evidence type="ECO:0000259" key="1">
    <source>
        <dbReference type="Pfam" id="PF00905"/>
    </source>
</evidence>
<reference evidence="4" key="1">
    <citation type="submission" date="2018-01" db="EMBL/GenBank/DDBJ databases">
        <authorList>
            <person name="Li J."/>
        </authorList>
    </citation>
    <scope>NUCLEOTIDE SEQUENCE [LARGE SCALE GENOMIC DNA]</scope>
    <source>
        <strain evidence="4">592</strain>
    </source>
</reference>
<dbReference type="PANTHER" id="PTHR30627">
    <property type="entry name" value="PEPTIDOGLYCAN D,D-TRANSPEPTIDASE"/>
    <property type="match status" value="1"/>
</dbReference>
<dbReference type="SUPFAM" id="SSF56601">
    <property type="entry name" value="beta-lactamase/transpeptidase-like"/>
    <property type="match status" value="1"/>
</dbReference>
<dbReference type="RefSeq" id="WP_108576421.1">
    <property type="nucleotide sequence ID" value="NZ_CP026952.1"/>
</dbReference>
<keyword evidence="4" id="KW-1185">Reference proteome</keyword>
<dbReference type="GO" id="GO:0008658">
    <property type="term" value="F:penicillin binding"/>
    <property type="evidence" value="ECO:0007669"/>
    <property type="project" value="InterPro"/>
</dbReference>
<dbReference type="Gene3D" id="3.90.1310.10">
    <property type="entry name" value="Penicillin-binding protein 2a (Domain 2)"/>
    <property type="match status" value="1"/>
</dbReference>
<dbReference type="Gene3D" id="3.40.710.10">
    <property type="entry name" value="DD-peptidase/beta-lactamase superfamily"/>
    <property type="match status" value="1"/>
</dbReference>
<dbReference type="InterPro" id="IPR036138">
    <property type="entry name" value="PBP_dimer_sf"/>
</dbReference>
<dbReference type="InterPro" id="IPR001460">
    <property type="entry name" value="PCN-bd_Tpept"/>
</dbReference>
<proteinExistence type="predicted"/>
<gene>
    <name evidence="3" type="ORF">C3E78_00170</name>
</gene>
<dbReference type="KEGG" id="aez:C3E78_00170"/>
<accession>A0A2S0WHL2</accession>
<evidence type="ECO:0000259" key="2">
    <source>
        <dbReference type="Pfam" id="PF21922"/>
    </source>
</evidence>
<organism evidence="3 4">
    <name type="scientific">Aeromicrobium chenweiae</name>
    <dbReference type="NCBI Taxonomy" id="2079793"/>
    <lineage>
        <taxon>Bacteria</taxon>
        <taxon>Bacillati</taxon>
        <taxon>Actinomycetota</taxon>
        <taxon>Actinomycetes</taxon>
        <taxon>Propionibacteriales</taxon>
        <taxon>Nocardioidaceae</taxon>
        <taxon>Aeromicrobium</taxon>
    </lineage>
</organism>
<sequence length="491" mass="52125">MNKPIRNLGIACLVMFLALLVNINYVQFVEADSLNAKNGNKRVINEEFSRDRGSILVDGKPIAESVKSKDEYKYQRKYPEGGLYAPITGYFSYVFGRSGLENSENRVLSGSDDRLFVNRVVDLLSNKQPKGGSVEVTIDPLAQKTAADGLEALGKGTKGAVAAINPKTGAILAMVSQPSYNPNSLASHDFAKVQKTWQRLTTDDDQPMLNRTTQQTLPPGSTFKLVTAAAALENGVVDDIDDKVKAGARLSFGGGITYTLPNENGGNCGGDRITFEQALNVSCNVAFGALALKVGQKDLAAQAAKFGFGTDPLSGLPMNPSRFTSADTTLEQPQLAQSGIGQYEVAATPLQMAMVAGAIANDGNVMKPYIVDTVRAPNLRVLDKTQPQRHSEAVSPTTARKLREMMVSTVKVGTATSAQIPGIEVGAKTGTAQSTADRPPYAWFVSYAKDGDDEVAVAVLVESSNTARSEIAGGRLAGPIAKSVMEAVLGK</sequence>
<dbReference type="Pfam" id="PF00905">
    <property type="entry name" value="Transpeptidase"/>
    <property type="match status" value="1"/>
</dbReference>
<dbReference type="SUPFAM" id="SSF56519">
    <property type="entry name" value="Penicillin binding protein dimerisation domain"/>
    <property type="match status" value="1"/>
</dbReference>
<dbReference type="GO" id="GO:0071555">
    <property type="term" value="P:cell wall organization"/>
    <property type="evidence" value="ECO:0007669"/>
    <property type="project" value="TreeGrafter"/>
</dbReference>
<dbReference type="Proteomes" id="UP000244384">
    <property type="component" value="Chromosome"/>
</dbReference>
<dbReference type="OrthoDB" id="9766847at2"/>
<dbReference type="GO" id="GO:0005886">
    <property type="term" value="C:plasma membrane"/>
    <property type="evidence" value="ECO:0007669"/>
    <property type="project" value="TreeGrafter"/>
</dbReference>
<evidence type="ECO:0000313" key="3">
    <source>
        <dbReference type="EMBL" id="AWB90774.1"/>
    </source>
</evidence>
<dbReference type="Pfam" id="PF21922">
    <property type="entry name" value="PBP_dimer_2"/>
    <property type="match status" value="1"/>
</dbReference>
<accession>A0A5F2ENS1</accession>
<keyword evidence="3" id="KW-0132">Cell division</keyword>
<dbReference type="EMBL" id="CP026952">
    <property type="protein sequence ID" value="AWB90774.1"/>
    <property type="molecule type" value="Genomic_DNA"/>
</dbReference>
<feature type="domain" description="Penicillin-binding protein transpeptidase" evidence="1">
    <location>
        <begin position="159"/>
        <end position="486"/>
    </location>
</feature>
<dbReference type="GO" id="GO:0071972">
    <property type="term" value="F:peptidoglycan L,D-transpeptidase activity"/>
    <property type="evidence" value="ECO:0007669"/>
    <property type="project" value="TreeGrafter"/>
</dbReference>
<protein>
    <submittedName>
        <fullName evidence="3">Cell division protein FtsI</fullName>
    </submittedName>
</protein>
<keyword evidence="3" id="KW-0131">Cell cycle</keyword>
<dbReference type="InterPro" id="IPR054120">
    <property type="entry name" value="PBPA_dimer"/>
</dbReference>
<dbReference type="AlphaFoldDB" id="A0A2S0WHL2"/>
<dbReference type="GO" id="GO:0051301">
    <property type="term" value="P:cell division"/>
    <property type="evidence" value="ECO:0007669"/>
    <property type="project" value="UniProtKB-KW"/>
</dbReference>
<dbReference type="InterPro" id="IPR050515">
    <property type="entry name" value="Beta-lactam/transpept"/>
</dbReference>
<feature type="domain" description="Penicillin binding protein A dimerisation" evidence="2">
    <location>
        <begin position="52"/>
        <end position="134"/>
    </location>
</feature>
<evidence type="ECO:0000313" key="4">
    <source>
        <dbReference type="Proteomes" id="UP000244384"/>
    </source>
</evidence>
<dbReference type="PANTHER" id="PTHR30627:SF24">
    <property type="entry name" value="PENICILLIN-BINDING PROTEIN 4B"/>
    <property type="match status" value="1"/>
</dbReference>
<name>A0A2S0WHL2_9ACTN</name>